<protein>
    <submittedName>
        <fullName evidence="1">2'-5' RNA ligase family protein</fullName>
    </submittedName>
</protein>
<dbReference type="Proteomes" id="UP000320042">
    <property type="component" value="Unassembled WGS sequence"/>
</dbReference>
<dbReference type="RefSeq" id="WP_146380127.1">
    <property type="nucleotide sequence ID" value="NZ_VOEJ01000001.1"/>
</dbReference>
<proteinExistence type="predicted"/>
<comment type="caution">
    <text evidence="1">The sequence shown here is derived from an EMBL/GenBank/DDBJ whole genome shotgun (WGS) entry which is preliminary data.</text>
</comment>
<keyword evidence="2" id="KW-1185">Reference proteome</keyword>
<gene>
    <name evidence="1" type="ORF">FPZ43_01775</name>
</gene>
<dbReference type="GO" id="GO:0016874">
    <property type="term" value="F:ligase activity"/>
    <property type="evidence" value="ECO:0007669"/>
    <property type="project" value="UniProtKB-KW"/>
</dbReference>
<name>A0A563UIK4_9SPHI</name>
<organism evidence="1 2">
    <name type="scientific">Mucilaginibacter pallidiroseus</name>
    <dbReference type="NCBI Taxonomy" id="2599295"/>
    <lineage>
        <taxon>Bacteria</taxon>
        <taxon>Pseudomonadati</taxon>
        <taxon>Bacteroidota</taxon>
        <taxon>Sphingobacteriia</taxon>
        <taxon>Sphingobacteriales</taxon>
        <taxon>Sphingobacteriaceae</taxon>
        <taxon>Mucilaginibacter</taxon>
    </lineage>
</organism>
<dbReference type="Gene3D" id="3.90.1140.10">
    <property type="entry name" value="Cyclic phosphodiesterase"/>
    <property type="match status" value="1"/>
</dbReference>
<sequence length="198" mass="23066">MTFYNDYLVLLSPPTAIKNEIDRYKRATARLIGDYKSRYSPAHISVDTMPRQKPFYIEPVIDRLEYKIARMPPVLLHLDGFAFFEHLHGKMTVYASLKNTPSTDSWFTLLAKELGIKKAFTPHITIARDITGEQFNLLWPVIRHKKLAEPFWINELTICKRDTFSGPRTWQHFKRYAFKNDMTLGPAVNSGQPQTDLF</sequence>
<dbReference type="InterPro" id="IPR009097">
    <property type="entry name" value="Cyclic_Pdiesterase"/>
</dbReference>
<evidence type="ECO:0000313" key="2">
    <source>
        <dbReference type="Proteomes" id="UP000320042"/>
    </source>
</evidence>
<dbReference type="EMBL" id="VOEJ01000001">
    <property type="protein sequence ID" value="TWR31230.1"/>
    <property type="molecule type" value="Genomic_DNA"/>
</dbReference>
<evidence type="ECO:0000313" key="1">
    <source>
        <dbReference type="EMBL" id="TWR31230.1"/>
    </source>
</evidence>
<dbReference type="SUPFAM" id="SSF55144">
    <property type="entry name" value="LigT-like"/>
    <property type="match status" value="1"/>
</dbReference>
<accession>A0A563UIK4</accession>
<dbReference type="OrthoDB" id="1351981at2"/>
<keyword evidence="1" id="KW-0436">Ligase</keyword>
<dbReference type="Pfam" id="PF13563">
    <property type="entry name" value="2_5_RNA_ligase2"/>
    <property type="match status" value="1"/>
</dbReference>
<dbReference type="AlphaFoldDB" id="A0A563UIK4"/>
<reference evidence="1 2" key="1">
    <citation type="submission" date="2019-07" db="EMBL/GenBank/DDBJ databases">
        <authorList>
            <person name="Kim J."/>
        </authorList>
    </citation>
    <scope>NUCLEOTIDE SEQUENCE [LARGE SCALE GENOMIC DNA]</scope>
    <source>
        <strain evidence="2">dk17</strain>
    </source>
</reference>